<name>A0A7X6AYB3_STRMQ</name>
<keyword evidence="2" id="KW-0808">Transferase</keyword>
<keyword evidence="4" id="KW-0680">Restriction system</keyword>
<accession>A0A7X6AYB3</accession>
<organism evidence="5 6">
    <name type="scientific">Streptomyces malaysiensis</name>
    <dbReference type="NCBI Taxonomy" id="92644"/>
    <lineage>
        <taxon>Bacteria</taxon>
        <taxon>Bacillati</taxon>
        <taxon>Actinomycetota</taxon>
        <taxon>Actinomycetes</taxon>
        <taxon>Kitasatosporales</taxon>
        <taxon>Streptomycetaceae</taxon>
        <taxon>Streptomyces</taxon>
        <taxon>Streptomyces violaceusniger group</taxon>
    </lineage>
</organism>
<dbReference type="GO" id="GO:0032259">
    <property type="term" value="P:methylation"/>
    <property type="evidence" value="ECO:0007669"/>
    <property type="project" value="UniProtKB-KW"/>
</dbReference>
<evidence type="ECO:0000256" key="1">
    <source>
        <dbReference type="ARBA" id="ARBA00022603"/>
    </source>
</evidence>
<keyword evidence="1 5" id="KW-0489">Methyltransferase</keyword>
<dbReference type="RefSeq" id="WP_167502249.1">
    <property type="nucleotide sequence ID" value="NZ_JAALLH010000001.1"/>
</dbReference>
<dbReference type="Gene3D" id="3.40.50.150">
    <property type="entry name" value="Vaccinia Virus protein VP39"/>
    <property type="match status" value="1"/>
</dbReference>
<gene>
    <name evidence="5" type="ORF">SMALB_4584</name>
</gene>
<dbReference type="EMBL" id="JAALLH010000001">
    <property type="protein sequence ID" value="NIY66560.1"/>
    <property type="molecule type" value="Genomic_DNA"/>
</dbReference>
<keyword evidence="3" id="KW-0949">S-adenosyl-L-methionine</keyword>
<dbReference type="Pfam" id="PF00145">
    <property type="entry name" value="DNA_methylase"/>
    <property type="match status" value="1"/>
</dbReference>
<dbReference type="Proteomes" id="UP000536624">
    <property type="component" value="Unassembled WGS sequence"/>
</dbReference>
<comment type="caution">
    <text evidence="5">The sequence shown here is derived from an EMBL/GenBank/DDBJ whole genome shotgun (WGS) entry which is preliminary data.</text>
</comment>
<dbReference type="AlphaFoldDB" id="A0A7X6AYB3"/>
<evidence type="ECO:0000313" key="5">
    <source>
        <dbReference type="EMBL" id="NIY66560.1"/>
    </source>
</evidence>
<dbReference type="GO" id="GO:0008168">
    <property type="term" value="F:methyltransferase activity"/>
    <property type="evidence" value="ECO:0007669"/>
    <property type="project" value="UniProtKB-KW"/>
</dbReference>
<evidence type="ECO:0000313" key="6">
    <source>
        <dbReference type="Proteomes" id="UP000536624"/>
    </source>
</evidence>
<evidence type="ECO:0000256" key="2">
    <source>
        <dbReference type="ARBA" id="ARBA00022679"/>
    </source>
</evidence>
<dbReference type="SUPFAM" id="SSF53335">
    <property type="entry name" value="S-adenosyl-L-methionine-dependent methyltransferases"/>
    <property type="match status" value="1"/>
</dbReference>
<evidence type="ECO:0000256" key="3">
    <source>
        <dbReference type="ARBA" id="ARBA00022691"/>
    </source>
</evidence>
<sequence length="228" mass="25559">MTQPTHIPRWRRPRLLDTFCCAGGMAMGFHLAGFDVVGVDIEPQPEYPFTFVQGDAIDYIREHGAEFDLIHASPPCQAWSPLNAYNHKTYPELIAPAREAIRTTGRPYIIENVEAAREQLIDPVMLCGPMFGLNLYRHRLFETSLPLVPPPHRAHGALCVRNGYLPTPERPFMTITGGRHSKAWQRAAAHAMGTPWITTVRGVCEAIPPAYSQWIGRTFLTCAWEVAA</sequence>
<dbReference type="InterPro" id="IPR001525">
    <property type="entry name" value="C5_MeTfrase"/>
</dbReference>
<dbReference type="GO" id="GO:0009307">
    <property type="term" value="P:DNA restriction-modification system"/>
    <property type="evidence" value="ECO:0007669"/>
    <property type="project" value="UniProtKB-KW"/>
</dbReference>
<dbReference type="PROSITE" id="PS00094">
    <property type="entry name" value="C5_MTASE_1"/>
    <property type="match status" value="1"/>
</dbReference>
<evidence type="ECO:0000256" key="4">
    <source>
        <dbReference type="ARBA" id="ARBA00022747"/>
    </source>
</evidence>
<dbReference type="InterPro" id="IPR029063">
    <property type="entry name" value="SAM-dependent_MTases_sf"/>
</dbReference>
<dbReference type="InterPro" id="IPR018117">
    <property type="entry name" value="C5_DNA_meth_AS"/>
</dbReference>
<reference evidence="5 6" key="1">
    <citation type="submission" date="2020-02" db="EMBL/GenBank/DDBJ databases">
        <title>Streptomyces malaysiensis DSM14702 (JHCC583434, PFL_A843) Genome sequencing and assembly.</title>
        <authorList>
            <person name="Samborskyy M."/>
        </authorList>
    </citation>
    <scope>NUCLEOTIDE SEQUENCE [LARGE SCALE GENOMIC DNA]</scope>
    <source>
        <strain evidence="5 6">DSM 14702</strain>
    </source>
</reference>
<proteinExistence type="predicted"/>
<protein>
    <submittedName>
        <fullName evidence="5">Phage DNA methylase</fullName>
    </submittedName>
</protein>